<name>A0A098MC51_9BACL</name>
<feature type="transmembrane region" description="Helical" evidence="1">
    <location>
        <begin position="102"/>
        <end position="118"/>
    </location>
</feature>
<dbReference type="Proteomes" id="UP000029734">
    <property type="component" value="Unassembled WGS sequence"/>
</dbReference>
<protein>
    <recommendedName>
        <fullName evidence="4">DUF1648 domain-containing protein</fullName>
    </recommendedName>
</protein>
<evidence type="ECO:0000256" key="1">
    <source>
        <dbReference type="SAM" id="Phobius"/>
    </source>
</evidence>
<dbReference type="EMBL" id="JQCR01000002">
    <property type="protein sequence ID" value="KGE19606.1"/>
    <property type="molecule type" value="Genomic_DNA"/>
</dbReference>
<organism evidence="2 3">
    <name type="scientific">Paenibacillus wynnii</name>
    <dbReference type="NCBI Taxonomy" id="268407"/>
    <lineage>
        <taxon>Bacteria</taxon>
        <taxon>Bacillati</taxon>
        <taxon>Bacillota</taxon>
        <taxon>Bacilli</taxon>
        <taxon>Bacillales</taxon>
        <taxon>Paenibacillaceae</taxon>
        <taxon>Paenibacillus</taxon>
    </lineage>
</organism>
<gene>
    <name evidence="2" type="ORF">PWYN_09845</name>
</gene>
<keyword evidence="1" id="KW-0812">Transmembrane</keyword>
<evidence type="ECO:0000313" key="2">
    <source>
        <dbReference type="EMBL" id="KGE19606.1"/>
    </source>
</evidence>
<reference evidence="2 3" key="2">
    <citation type="submission" date="2014-10" db="EMBL/GenBank/DDBJ databases">
        <title>Comparative genomics of the Paenibacillus odorifer group.</title>
        <authorList>
            <person name="Tsai Y.-C."/>
            <person name="Martin N."/>
            <person name="Korlach J."/>
            <person name="Wiedmann M."/>
        </authorList>
    </citation>
    <scope>NUCLEOTIDE SEQUENCE [LARGE SCALE GENOMIC DNA]</scope>
    <source>
        <strain evidence="2 3">DSM 18334</strain>
    </source>
</reference>
<feature type="transmembrane region" description="Helical" evidence="1">
    <location>
        <begin position="130"/>
        <end position="154"/>
    </location>
</feature>
<comment type="caution">
    <text evidence="2">The sequence shown here is derived from an EMBL/GenBank/DDBJ whole genome shotgun (WGS) entry which is preliminary data.</text>
</comment>
<sequence>MGMQQGYKRPFAVTLLYILLAFLGLGAIGGGSVLIIDPSGEMIGMPVSLLERSPFSNYLLPGILLLLVFGFLPMLVIYGLVKRPEWKFADTLNPFKERHSSWALSLYIGFGQIIWIMVETYMVNAVEFIHVFYMSLGLLIQVVTLLPVVQRYFVLDDAAERR</sequence>
<keyword evidence="1" id="KW-0472">Membrane</keyword>
<keyword evidence="3" id="KW-1185">Reference proteome</keyword>
<evidence type="ECO:0008006" key="4">
    <source>
        <dbReference type="Google" id="ProtNLM"/>
    </source>
</evidence>
<evidence type="ECO:0000313" key="3">
    <source>
        <dbReference type="Proteomes" id="UP000029734"/>
    </source>
</evidence>
<feature type="transmembrane region" description="Helical" evidence="1">
    <location>
        <begin position="12"/>
        <end position="36"/>
    </location>
</feature>
<dbReference type="eggNOG" id="ENOG5032S57">
    <property type="taxonomic scope" value="Bacteria"/>
</dbReference>
<dbReference type="STRING" id="268407.PWYN_09845"/>
<accession>A0A098MC51</accession>
<feature type="transmembrane region" description="Helical" evidence="1">
    <location>
        <begin position="58"/>
        <end position="81"/>
    </location>
</feature>
<dbReference type="AlphaFoldDB" id="A0A098MC51"/>
<proteinExistence type="predicted"/>
<keyword evidence="1" id="KW-1133">Transmembrane helix</keyword>
<reference evidence="2 3" key="1">
    <citation type="submission" date="2014-08" db="EMBL/GenBank/DDBJ databases">
        <authorList>
            <person name="den Bakker H.C."/>
        </authorList>
    </citation>
    <scope>NUCLEOTIDE SEQUENCE [LARGE SCALE GENOMIC DNA]</scope>
    <source>
        <strain evidence="2 3">DSM 18334</strain>
    </source>
</reference>